<dbReference type="InterPro" id="IPR017441">
    <property type="entry name" value="Protein_kinase_ATP_BS"/>
</dbReference>
<dbReference type="Pfam" id="PF00069">
    <property type="entry name" value="Pkinase"/>
    <property type="match status" value="1"/>
</dbReference>
<protein>
    <recommendedName>
        <fullName evidence="1">non-specific serine/threonine protein kinase</fullName>
        <ecNumber evidence="1">2.7.11.1</ecNumber>
    </recommendedName>
</protein>
<name>A2F620_TRIV3</name>
<dbReference type="Proteomes" id="UP000001542">
    <property type="component" value="Unassembled WGS sequence"/>
</dbReference>
<dbReference type="InterPro" id="IPR011009">
    <property type="entry name" value="Kinase-like_dom_sf"/>
</dbReference>
<keyword evidence="8" id="KW-1185">Reference proteome</keyword>
<dbReference type="InterPro" id="IPR000719">
    <property type="entry name" value="Prot_kinase_dom"/>
</dbReference>
<evidence type="ECO:0000256" key="5">
    <source>
        <dbReference type="SAM" id="MobiDB-lite"/>
    </source>
</evidence>
<dbReference type="InParanoid" id="A2F620"/>
<dbReference type="RefSeq" id="XP_001312579.1">
    <property type="nucleotide sequence ID" value="XM_001312578.1"/>
</dbReference>
<dbReference type="SMART" id="SM00220">
    <property type="entry name" value="S_TKc"/>
    <property type="match status" value="1"/>
</dbReference>
<feature type="compositionally biased region" description="Acidic residues" evidence="5">
    <location>
        <begin position="365"/>
        <end position="375"/>
    </location>
</feature>
<dbReference type="STRING" id="5722.A2F620"/>
<feature type="region of interest" description="Disordered" evidence="5">
    <location>
        <begin position="623"/>
        <end position="697"/>
    </location>
</feature>
<accession>A2F620</accession>
<reference evidence="7" key="1">
    <citation type="submission" date="2006-10" db="EMBL/GenBank/DDBJ databases">
        <authorList>
            <person name="Amadeo P."/>
            <person name="Zhao Q."/>
            <person name="Wortman J."/>
            <person name="Fraser-Liggett C."/>
            <person name="Carlton J."/>
        </authorList>
    </citation>
    <scope>NUCLEOTIDE SEQUENCE</scope>
    <source>
        <strain evidence="7">G3</strain>
    </source>
</reference>
<feature type="binding site" evidence="4">
    <location>
        <position position="69"/>
    </location>
    <ligand>
        <name>ATP</name>
        <dbReference type="ChEBI" id="CHEBI:30616"/>
    </ligand>
</feature>
<evidence type="ECO:0000256" key="1">
    <source>
        <dbReference type="ARBA" id="ARBA00012513"/>
    </source>
</evidence>
<evidence type="ECO:0000313" key="8">
    <source>
        <dbReference type="Proteomes" id="UP000001542"/>
    </source>
</evidence>
<dbReference type="EC" id="2.7.11.1" evidence="1"/>
<gene>
    <name evidence="7" type="ORF">TVAG_091160</name>
</gene>
<feature type="compositionally biased region" description="Polar residues" evidence="5">
    <location>
        <begin position="384"/>
        <end position="402"/>
    </location>
</feature>
<dbReference type="PROSITE" id="PS00108">
    <property type="entry name" value="PROTEIN_KINASE_ST"/>
    <property type="match status" value="1"/>
</dbReference>
<keyword evidence="7" id="KW-0808">Transferase</keyword>
<evidence type="ECO:0000256" key="2">
    <source>
        <dbReference type="ARBA" id="ARBA00022741"/>
    </source>
</evidence>
<dbReference type="SMR" id="A2F620"/>
<evidence type="ECO:0000256" key="3">
    <source>
        <dbReference type="ARBA" id="ARBA00022840"/>
    </source>
</evidence>
<dbReference type="Gene3D" id="1.25.10.10">
    <property type="entry name" value="Leucine-rich Repeat Variant"/>
    <property type="match status" value="1"/>
</dbReference>
<dbReference type="PROSITE" id="PS50011">
    <property type="entry name" value="PROTEIN_KINASE_DOM"/>
    <property type="match status" value="1"/>
</dbReference>
<feature type="compositionally biased region" description="Basic and acidic residues" evidence="5">
    <location>
        <begin position="416"/>
        <end position="427"/>
    </location>
</feature>
<dbReference type="InterPro" id="IPR011989">
    <property type="entry name" value="ARM-like"/>
</dbReference>
<dbReference type="eggNOG" id="KOG0198">
    <property type="taxonomic scope" value="Eukaryota"/>
</dbReference>
<dbReference type="OrthoDB" id="8693905at2759"/>
<dbReference type="PANTHER" id="PTHR48012">
    <property type="entry name" value="STERILE20-LIKE KINASE, ISOFORM B-RELATED"/>
    <property type="match status" value="1"/>
</dbReference>
<evidence type="ECO:0000313" key="7">
    <source>
        <dbReference type="EMBL" id="EAX99649.1"/>
    </source>
</evidence>
<dbReference type="SUPFAM" id="SSF48371">
    <property type="entry name" value="ARM repeat"/>
    <property type="match status" value="1"/>
</dbReference>
<dbReference type="InterPro" id="IPR008271">
    <property type="entry name" value="Ser/Thr_kinase_AS"/>
</dbReference>
<dbReference type="GO" id="GO:0000165">
    <property type="term" value="P:MAPK cascade"/>
    <property type="evidence" value="ECO:0000318"/>
    <property type="project" value="GO_Central"/>
</dbReference>
<dbReference type="FunCoup" id="A2F620">
    <property type="interactions" value="445"/>
</dbReference>
<dbReference type="GO" id="GO:0004674">
    <property type="term" value="F:protein serine/threonine kinase activity"/>
    <property type="evidence" value="ECO:0007669"/>
    <property type="project" value="UniProtKB-EC"/>
</dbReference>
<dbReference type="Gene3D" id="1.10.510.10">
    <property type="entry name" value="Transferase(Phosphotransferase) domain 1"/>
    <property type="match status" value="1"/>
</dbReference>
<organism evidence="7 8">
    <name type="scientific">Trichomonas vaginalis (strain ATCC PRA-98 / G3)</name>
    <dbReference type="NCBI Taxonomy" id="412133"/>
    <lineage>
        <taxon>Eukaryota</taxon>
        <taxon>Metamonada</taxon>
        <taxon>Parabasalia</taxon>
        <taxon>Trichomonadida</taxon>
        <taxon>Trichomonadidae</taxon>
        <taxon>Trichomonas</taxon>
    </lineage>
</organism>
<proteinExistence type="predicted"/>
<feature type="region of interest" description="Disordered" evidence="5">
    <location>
        <begin position="334"/>
        <end position="611"/>
    </location>
</feature>
<dbReference type="VEuPathDB" id="TrichDB:TVAGG3_0578960"/>
<dbReference type="EMBL" id="DS113630">
    <property type="protein sequence ID" value="EAX99649.1"/>
    <property type="molecule type" value="Genomic_DNA"/>
</dbReference>
<feature type="domain" description="Protein kinase" evidence="6">
    <location>
        <begin position="40"/>
        <end position="290"/>
    </location>
</feature>
<dbReference type="InterPro" id="IPR050629">
    <property type="entry name" value="STE20/SPS1-PAK"/>
</dbReference>
<dbReference type="GO" id="GO:0005524">
    <property type="term" value="F:ATP binding"/>
    <property type="evidence" value="ECO:0007669"/>
    <property type="project" value="UniProtKB-UniRule"/>
</dbReference>
<feature type="compositionally biased region" description="Basic and acidic residues" evidence="5">
    <location>
        <begin position="453"/>
        <end position="462"/>
    </location>
</feature>
<dbReference type="PANTHER" id="PTHR48012:SF26">
    <property type="entry name" value="SERINE_THREONINE-PROTEIN KINASE DDB_G0283821-RELATED"/>
    <property type="match status" value="1"/>
</dbReference>
<evidence type="ECO:0000256" key="4">
    <source>
        <dbReference type="PROSITE-ProRule" id="PRU10141"/>
    </source>
</evidence>
<keyword evidence="3 4" id="KW-0067">ATP-binding</keyword>
<keyword evidence="7" id="KW-0418">Kinase</keyword>
<sequence length="1308" mass="145783">MSGKPHGKKVIKKKKKVKKEEPIIIPPPIIEAEPQDFNEFQLGPKLGRGAFGCVYQGLNKDTGDYVAIKTISLTRFPDALDSVQQEIDLMAPLEHPNVVKYITSHQTKDFLYIVMEFAEGGSLQNVQKKFENFNEHLASKYLYEVLLGLKYLHEQSIIHRDIKAANILLTKGHCKLSDFGISVKLTDNKNPDALSQCSPFWAAPEVISMEPITEKCDIWSLGITAIELFAGQPPYFELNAVRAMFQIVQNPEPPLPKDISANFKDFLTSCLTKNVTFRKNTEQLLKHPFILEHNDLMGEQKIEGKLGRFQEDTDLQEDIFMSTNVNLKKASEGTSNFSLGDEEPEESPLLAGGKSGGPTSLASFAEDESGDDDFLDLPPADPESQINRLKNLENPPQRNRTLSLFKEGSSDFDDLDSSKPIKLESKSSKQRSLSSFQEKDDNFNDIMDINLADAKKNMESHKPRPSLSTFTEKDDDDDQTFNLKKPRTSLSSFKEDDDDDFADLKPSQPQQRPSAIKPKPAANDLSKFQEDDDDDFADLKPATPKIQQPQPVCLQPKPAASGLDKFKDDDDDDFGDLKPAAAAPKPARKIKPQPLLSKFAEDDDDDFGDLKLASPTLTKIRTSDKPTIAISDGKPFSPKKKPMFNIQDNGPRKPSESGLKPLPGKSSGGGGGLHIQPKQGGLQIQPKSGGLQIQPKSGGLQIQPTLQIMGNNQHKPKANIDDLFTGIFSAAEDNAVQKESELMDTILNDLDGLIQYADQFRASHNDDDEDEATLKTLESSENLIAMTKRRPNEICAEIIKILHENAKLRANLGIRHGIIPILSVVQCDVPEILEHAIPVVIEVVKDQPTLMRSFCIMGLVPPLLRYAEDWVDEKRFYGPNVQMNALKMISYICALGCNIDYHLLQLFVSAGGLVGLTNIFRRNRHSERPELTPILIGCVRYVFKAPMSTSKSALSRIFSQAGLIDLLAERYADIDANSETMPYIAELFVTFSEADSVVRLNMATPKFIDAIFTKAEKVAGHDNKLSDEVLIMLTRAINNITMDQQVAKALWSTTLCDKLLNYLRVDKAEVSMTQLVSNCFSALFNMTRCMTHKEASQIAPLIPMLVYIIKHQSLLTELAKTVFLDLIKTHSSDSKVRQRLSTYNALGVLYSLFHTHNHKDQVLNGFETWALQKPQQIQEELMKHADFPAICAELITTSVGTTMQADCAAKILSILEKCPDLAISMSTSEFVGTVMKVLRGKVFRSHPEILLSTFNILALFVDVNPSPKAFFATYRVDEIAQKYRTGSIDTVKEVAMRLVRSLSSNYIL</sequence>
<dbReference type="InterPro" id="IPR016024">
    <property type="entry name" value="ARM-type_fold"/>
</dbReference>
<dbReference type="PROSITE" id="PS00107">
    <property type="entry name" value="PROTEIN_KINASE_ATP"/>
    <property type="match status" value="1"/>
</dbReference>
<reference evidence="7" key="2">
    <citation type="journal article" date="2007" name="Science">
        <title>Draft genome sequence of the sexually transmitted pathogen Trichomonas vaginalis.</title>
        <authorList>
            <person name="Carlton J.M."/>
            <person name="Hirt R.P."/>
            <person name="Silva J.C."/>
            <person name="Delcher A.L."/>
            <person name="Schatz M."/>
            <person name="Zhao Q."/>
            <person name="Wortman J.R."/>
            <person name="Bidwell S.L."/>
            <person name="Alsmark U.C.M."/>
            <person name="Besteiro S."/>
            <person name="Sicheritz-Ponten T."/>
            <person name="Noel C.J."/>
            <person name="Dacks J.B."/>
            <person name="Foster P.G."/>
            <person name="Simillion C."/>
            <person name="Van de Peer Y."/>
            <person name="Miranda-Saavedra D."/>
            <person name="Barton G.J."/>
            <person name="Westrop G.D."/>
            <person name="Mueller S."/>
            <person name="Dessi D."/>
            <person name="Fiori P.L."/>
            <person name="Ren Q."/>
            <person name="Paulsen I."/>
            <person name="Zhang H."/>
            <person name="Bastida-Corcuera F.D."/>
            <person name="Simoes-Barbosa A."/>
            <person name="Brown M.T."/>
            <person name="Hayes R.D."/>
            <person name="Mukherjee M."/>
            <person name="Okumura C.Y."/>
            <person name="Schneider R."/>
            <person name="Smith A.J."/>
            <person name="Vanacova S."/>
            <person name="Villalvazo M."/>
            <person name="Haas B.J."/>
            <person name="Pertea M."/>
            <person name="Feldblyum T.V."/>
            <person name="Utterback T.R."/>
            <person name="Shu C.L."/>
            <person name="Osoegawa K."/>
            <person name="de Jong P.J."/>
            <person name="Hrdy I."/>
            <person name="Horvathova L."/>
            <person name="Zubacova Z."/>
            <person name="Dolezal P."/>
            <person name="Malik S.B."/>
            <person name="Logsdon J.M. Jr."/>
            <person name="Henze K."/>
            <person name="Gupta A."/>
            <person name="Wang C.C."/>
            <person name="Dunne R.L."/>
            <person name="Upcroft J.A."/>
            <person name="Upcroft P."/>
            <person name="White O."/>
            <person name="Salzberg S.L."/>
            <person name="Tang P."/>
            <person name="Chiu C.-H."/>
            <person name="Lee Y.-S."/>
            <person name="Embley T.M."/>
            <person name="Coombs G.H."/>
            <person name="Mottram J.C."/>
            <person name="Tachezy J."/>
            <person name="Fraser-Liggett C.M."/>
            <person name="Johnson P.J."/>
        </authorList>
    </citation>
    <scope>NUCLEOTIDE SEQUENCE [LARGE SCALE GENOMIC DNA]</scope>
    <source>
        <strain evidence="7">G3</strain>
    </source>
</reference>
<keyword evidence="2 4" id="KW-0547">Nucleotide-binding</keyword>
<dbReference type="SUPFAM" id="SSF56112">
    <property type="entry name" value="Protein kinase-like (PK-like)"/>
    <property type="match status" value="1"/>
</dbReference>
<dbReference type="KEGG" id="tva:4757459"/>
<dbReference type="CDD" id="cd06627">
    <property type="entry name" value="STKc_Cdc7_like"/>
    <property type="match status" value="1"/>
</dbReference>
<evidence type="ECO:0000259" key="6">
    <source>
        <dbReference type="PROSITE" id="PS50011"/>
    </source>
</evidence>
<dbReference type="VEuPathDB" id="TrichDB:TVAG_091160"/>